<protein>
    <submittedName>
        <fullName evidence="2">Uncharacterized protein</fullName>
    </submittedName>
</protein>
<dbReference type="AlphaFoldDB" id="A0A7C3ZJQ4"/>
<gene>
    <name evidence="2" type="ORF">ENR15_09690</name>
</gene>
<proteinExistence type="predicted"/>
<keyword evidence="1" id="KW-1133">Transmembrane helix</keyword>
<accession>A0A7C3ZJQ4</accession>
<evidence type="ECO:0000256" key="1">
    <source>
        <dbReference type="SAM" id="Phobius"/>
    </source>
</evidence>
<sequence length="162" mass="18416">MRNDKRTCGQVTCRLILMGFLVLMLNACSFSFSLGGFQPTREVVQRAIALQLTLTKTELEKHLLAHHISSAPKSEYEVNRVEIVAEDPLQIQGLLSYHIRGTYNLTLKLPDGRVTDRGNPFDIYLQRQKEGKTWRLAQPQPGGKNDAAVWATYLIRPNDYVM</sequence>
<reference evidence="2" key="1">
    <citation type="journal article" date="2020" name="mSystems">
        <title>Genome- and Community-Level Interaction Insights into Carbon Utilization and Element Cycling Functions of Hydrothermarchaeota in Hydrothermal Sediment.</title>
        <authorList>
            <person name="Zhou Z."/>
            <person name="Liu Y."/>
            <person name="Xu W."/>
            <person name="Pan J."/>
            <person name="Luo Z.H."/>
            <person name="Li M."/>
        </authorList>
    </citation>
    <scope>NUCLEOTIDE SEQUENCE [LARGE SCALE GENOMIC DNA]</scope>
    <source>
        <strain evidence="2">SpSt-374</strain>
    </source>
</reference>
<organism evidence="2">
    <name type="scientific">Planktothricoides sp. SpSt-374</name>
    <dbReference type="NCBI Taxonomy" id="2282167"/>
    <lineage>
        <taxon>Bacteria</taxon>
        <taxon>Bacillati</taxon>
        <taxon>Cyanobacteriota</taxon>
        <taxon>Cyanophyceae</taxon>
        <taxon>Oscillatoriophycideae</taxon>
        <taxon>Oscillatoriales</taxon>
        <taxon>Oscillatoriaceae</taxon>
        <taxon>Planktothricoides</taxon>
    </lineage>
</organism>
<keyword evidence="1" id="KW-0472">Membrane</keyword>
<keyword evidence="1" id="KW-0812">Transmembrane</keyword>
<evidence type="ECO:0000313" key="2">
    <source>
        <dbReference type="EMBL" id="HGG00903.1"/>
    </source>
</evidence>
<name>A0A7C3ZJQ4_9CYAN</name>
<comment type="caution">
    <text evidence="2">The sequence shown here is derived from an EMBL/GenBank/DDBJ whole genome shotgun (WGS) entry which is preliminary data.</text>
</comment>
<dbReference type="EMBL" id="DSPX01000095">
    <property type="protein sequence ID" value="HGG00903.1"/>
    <property type="molecule type" value="Genomic_DNA"/>
</dbReference>
<feature type="transmembrane region" description="Helical" evidence="1">
    <location>
        <begin position="12"/>
        <end position="37"/>
    </location>
</feature>